<protein>
    <recommendedName>
        <fullName evidence="5">HTH luxR-type domain-containing protein</fullName>
    </recommendedName>
</protein>
<dbReference type="SUPFAM" id="SSF63829">
    <property type="entry name" value="Calcium-dependent phosphotriesterase"/>
    <property type="match status" value="1"/>
</dbReference>
<keyword evidence="3" id="KW-0472">Membrane</keyword>
<evidence type="ECO:0000256" key="4">
    <source>
        <dbReference type="SAM" id="SignalP"/>
    </source>
</evidence>
<sequence length="970" mass="111327">MKLILLTLTLFIAHALYSQNTIGLPAIVNYTKQSYTAGAQNRQIKQDKNGILYFANNDGVLSFDGKNWKTYPLPNKSIVRAIEFGPDNKLYVGGQDEFGYFSPDEQGQLIFHSLKPLIPKDEASLTDVWEIEFYQGRAFFQTSNKIFQFSGKNCTVYKSTHWRYFGTCNNRLIAQDYTKGLLTYQDGVWVPFIQPSGLPDDFFITGATPIGHDSTLLATRKNGLYILSGQNLTPLKSPFLNQIADKYISGVTLVNNDHIAVITNLDGCYIIDRAGNLIQNFSTKEGLQDNNILGVFMDRERNIWLGLDNGIDFIAYNNAIKLILPDYQNNGSGYASIIHNNQLYIGTSTGLFSVPLYSHPDLSFVKGAFKHVANSNGQVWNLSEVNGELLLGHHDGSFLIRDNNALPIDNTTGFWNFFPLSNVLPSSIIITGTYQGINFYNYKTHQLTNKNIHAHFESARFIVVDNNTIWASHPYKGVYKITYTEGQLPKVKQYTAKENVLSSNGNYIFKIKNRILLTTSKGIYEYNAASDQFEPSAFYNAIFKNLEVRYLKEDKDGNIWFVFNKSLGVVDFSQSKPQIIYLPELTNKLVDGFEFIYPVNNNNVFIGREKGFYHINFDQYKKNKYPLQIQVRTVRVLGPSDSLLYGGYFKEVNESNTTAQARNIKIDNAWNSIHIEFASAAYAQRSTIEYSYYLEGFEDKWSDFAKKTEKEYTNLSAGKYTFHVKARNNLGNESKVASFTFTILPPWYQTLWAYLIYALILFTAVYLIYLRQKKKFQLQKEKYEEEQKRVEYLYQLELEKNEKEIIKLRNEKLEIELADKDTELASSAMHLLQKGELLTNLKEELKRLSKTSTDEKTIDQYKKIIKILGEDERVEKDWDHFAQHFDKVHSDFTISLKAKHPSLTPNDVKLCAHLRMNLTTKEIAQLMNISVRGVEISRYRLRKKLQLPTEVNLFDYLLGINGEIPSPVSE</sequence>
<keyword evidence="3" id="KW-0812">Transmembrane</keyword>
<dbReference type="SMART" id="SM00421">
    <property type="entry name" value="HTH_LUXR"/>
    <property type="match status" value="1"/>
</dbReference>
<evidence type="ECO:0000313" key="7">
    <source>
        <dbReference type="Proteomes" id="UP000077177"/>
    </source>
</evidence>
<dbReference type="GO" id="GO:0000155">
    <property type="term" value="F:phosphorelay sensor kinase activity"/>
    <property type="evidence" value="ECO:0007669"/>
    <property type="project" value="TreeGrafter"/>
</dbReference>
<dbReference type="KEGG" id="fla:SY85_09710"/>
<dbReference type="OrthoDB" id="9809670at2"/>
<evidence type="ECO:0000259" key="5">
    <source>
        <dbReference type="SMART" id="SM00421"/>
    </source>
</evidence>
<dbReference type="PANTHER" id="PTHR43547:SF2">
    <property type="entry name" value="HYBRID SIGNAL TRANSDUCTION HISTIDINE KINASE C"/>
    <property type="match status" value="1"/>
</dbReference>
<dbReference type="Pfam" id="PF07495">
    <property type="entry name" value="Y_Y_Y"/>
    <property type="match status" value="1"/>
</dbReference>
<name>A0A172TUM0_9BACT</name>
<feature type="transmembrane region" description="Helical" evidence="3">
    <location>
        <begin position="751"/>
        <end position="770"/>
    </location>
</feature>
<dbReference type="GO" id="GO:0006355">
    <property type="term" value="P:regulation of DNA-templated transcription"/>
    <property type="evidence" value="ECO:0007669"/>
    <property type="project" value="InterPro"/>
</dbReference>
<feature type="signal peptide" evidence="4">
    <location>
        <begin position="1"/>
        <end position="18"/>
    </location>
</feature>
<dbReference type="EMBL" id="CP011390">
    <property type="protein sequence ID" value="ANE50730.1"/>
    <property type="molecule type" value="Genomic_DNA"/>
</dbReference>
<keyword evidence="3" id="KW-1133">Transmembrane helix</keyword>
<organism evidence="6 7">
    <name type="scientific">Flavisolibacter tropicus</name>
    <dbReference type="NCBI Taxonomy" id="1492898"/>
    <lineage>
        <taxon>Bacteria</taxon>
        <taxon>Pseudomonadati</taxon>
        <taxon>Bacteroidota</taxon>
        <taxon>Chitinophagia</taxon>
        <taxon>Chitinophagales</taxon>
        <taxon>Chitinophagaceae</taxon>
        <taxon>Flavisolibacter</taxon>
    </lineage>
</organism>
<proteinExistence type="predicted"/>
<dbReference type="STRING" id="1492898.SY85_09710"/>
<dbReference type="InterPro" id="IPR016032">
    <property type="entry name" value="Sig_transdc_resp-reg_C-effctor"/>
</dbReference>
<evidence type="ECO:0000256" key="1">
    <source>
        <dbReference type="ARBA" id="ARBA00022553"/>
    </source>
</evidence>
<evidence type="ECO:0000256" key="3">
    <source>
        <dbReference type="SAM" id="Phobius"/>
    </source>
</evidence>
<dbReference type="AlphaFoldDB" id="A0A172TUM0"/>
<dbReference type="CDD" id="cd22249">
    <property type="entry name" value="UDM1_RNF168_RNF169-like"/>
    <property type="match status" value="1"/>
</dbReference>
<reference evidence="7" key="1">
    <citation type="submission" date="2015-01" db="EMBL/GenBank/DDBJ databases">
        <title>Flavisolibacter sp./LCS9/ whole genome sequencing.</title>
        <authorList>
            <person name="Kim M.K."/>
            <person name="Srinivasan S."/>
            <person name="Lee J.-J."/>
        </authorList>
    </citation>
    <scope>NUCLEOTIDE SEQUENCE [LARGE SCALE GENOMIC DNA]</scope>
    <source>
        <strain evidence="7">LCS9</strain>
    </source>
</reference>
<dbReference type="Proteomes" id="UP000077177">
    <property type="component" value="Chromosome"/>
</dbReference>
<gene>
    <name evidence="6" type="ORF">SY85_09710</name>
</gene>
<keyword evidence="2" id="KW-0175">Coiled coil</keyword>
<keyword evidence="4" id="KW-0732">Signal</keyword>
<reference evidence="6 7" key="2">
    <citation type="journal article" date="2016" name="Int. J. Syst. Evol. Microbiol.">
        <title>Flavisolibacter tropicus sp. nov., isolated from tropical soil.</title>
        <authorList>
            <person name="Lee J.J."/>
            <person name="Kang M.S."/>
            <person name="Kim G.S."/>
            <person name="Lee C.S."/>
            <person name="Lim S."/>
            <person name="Lee J."/>
            <person name="Roh S.H."/>
            <person name="Kang H."/>
            <person name="Ha J.M."/>
            <person name="Bae S."/>
            <person name="Jung H.Y."/>
            <person name="Kim M.K."/>
        </authorList>
    </citation>
    <scope>NUCLEOTIDE SEQUENCE [LARGE SCALE GENOMIC DNA]</scope>
    <source>
        <strain evidence="6 7">LCS9</strain>
    </source>
</reference>
<dbReference type="GO" id="GO:0003677">
    <property type="term" value="F:DNA binding"/>
    <property type="evidence" value="ECO:0007669"/>
    <property type="project" value="InterPro"/>
</dbReference>
<dbReference type="RefSeq" id="WP_066403996.1">
    <property type="nucleotide sequence ID" value="NZ_CP011390.1"/>
</dbReference>
<keyword evidence="7" id="KW-1185">Reference proteome</keyword>
<dbReference type="InterPro" id="IPR000792">
    <property type="entry name" value="Tscrpt_reg_LuxR_C"/>
</dbReference>
<dbReference type="PATRIC" id="fig|1492898.3.peg.2082"/>
<accession>A0A172TUM0</accession>
<dbReference type="PANTHER" id="PTHR43547">
    <property type="entry name" value="TWO-COMPONENT HISTIDINE KINASE"/>
    <property type="match status" value="1"/>
</dbReference>
<dbReference type="Gene3D" id="2.130.10.10">
    <property type="entry name" value="YVTN repeat-like/Quinoprotein amine dehydrogenase"/>
    <property type="match status" value="3"/>
</dbReference>
<feature type="domain" description="HTH luxR-type" evidence="5">
    <location>
        <begin position="900"/>
        <end position="957"/>
    </location>
</feature>
<keyword evidence="1" id="KW-0597">Phosphoprotein</keyword>
<feature type="coiled-coil region" evidence="2">
    <location>
        <begin position="766"/>
        <end position="851"/>
    </location>
</feature>
<dbReference type="InterPro" id="IPR015943">
    <property type="entry name" value="WD40/YVTN_repeat-like_dom_sf"/>
</dbReference>
<dbReference type="Gene3D" id="2.60.40.10">
    <property type="entry name" value="Immunoglobulins"/>
    <property type="match status" value="1"/>
</dbReference>
<evidence type="ECO:0000256" key="2">
    <source>
        <dbReference type="SAM" id="Coils"/>
    </source>
</evidence>
<dbReference type="InterPro" id="IPR011123">
    <property type="entry name" value="Y_Y_Y"/>
</dbReference>
<feature type="chain" id="PRO_5008001160" description="HTH luxR-type domain-containing protein" evidence="4">
    <location>
        <begin position="19"/>
        <end position="970"/>
    </location>
</feature>
<evidence type="ECO:0000313" key="6">
    <source>
        <dbReference type="EMBL" id="ANE50730.1"/>
    </source>
</evidence>
<dbReference type="SUPFAM" id="SSF46894">
    <property type="entry name" value="C-terminal effector domain of the bipartite response regulators"/>
    <property type="match status" value="1"/>
</dbReference>
<dbReference type="InterPro" id="IPR036388">
    <property type="entry name" value="WH-like_DNA-bd_sf"/>
</dbReference>
<dbReference type="InterPro" id="IPR013783">
    <property type="entry name" value="Ig-like_fold"/>
</dbReference>
<dbReference type="Gene3D" id="1.10.10.10">
    <property type="entry name" value="Winged helix-like DNA-binding domain superfamily/Winged helix DNA-binding domain"/>
    <property type="match status" value="1"/>
</dbReference>